<dbReference type="AlphaFoldDB" id="A0A832ZW24"/>
<gene>
    <name evidence="2" type="ORF">EYH45_04405</name>
</gene>
<keyword evidence="1" id="KW-0812">Transmembrane</keyword>
<evidence type="ECO:0000313" key="3">
    <source>
        <dbReference type="Proteomes" id="UP000608579"/>
    </source>
</evidence>
<sequence length="504" mass="56600">MKLKITIILLSAAVLLSTPLHSWADENPIIFIGYGRYGMFPFLDGAVLEVRSGEAIYMRVLNGKTEVTLTTPSGVIDKIINVNNMLMMVKNFTNQDEKGDWVLETNNMKMILKHVEPSGEIQAELTTRLENDTTVVAEIKGLNKSYALFITQEAEIPLLNPGKELRIRLEEPVLYAYIVELIDAKREVDIEGKIKTTAYTLSSDGIIGRWVLHPVKINGTWFLRLTIPSLNEVGERGVIPLSYGSKILKIYGLLGGKLNKILETETIVAPPNIGVKYFTNKIYVDVSAINTTIVEAILGAENGEFKRIKIKLPLASVQVLSHKQQPLNNVRITMPNSIIKKIDNDRFLIVYLHKYTIDGATAPELLELTREDRPIISSRNIQIKEYDPKPITFNPGKNIKIIARVHNLTIKIVDVRGNLFKRNAEISVDGNKVVVENGVTVLTLNSGEHVVYSLSPQGLEKYEINLKQDMEITITIIDNLNQIIGLGILFILQVILFVFILRRI</sequence>
<name>A0A832ZW24_CALS0</name>
<keyword evidence="1" id="KW-0472">Membrane</keyword>
<reference evidence="2" key="1">
    <citation type="journal article" date="2020" name="ISME J.">
        <title>Gammaproteobacteria mediating utilization of methyl-, sulfur- and petroleum organic compounds in deep ocean hydrothermal plumes.</title>
        <authorList>
            <person name="Zhou Z."/>
            <person name="Liu Y."/>
            <person name="Pan J."/>
            <person name="Cron B.R."/>
            <person name="Toner B.M."/>
            <person name="Anantharaman K."/>
            <person name="Breier J.A."/>
            <person name="Dick G.J."/>
            <person name="Li M."/>
        </authorList>
    </citation>
    <scope>NUCLEOTIDE SEQUENCE</scope>
    <source>
        <strain evidence="2">SZUA-1515</strain>
    </source>
</reference>
<proteinExistence type="predicted"/>
<feature type="transmembrane region" description="Helical" evidence="1">
    <location>
        <begin position="483"/>
        <end position="501"/>
    </location>
</feature>
<protein>
    <submittedName>
        <fullName evidence="2">Uncharacterized protein</fullName>
    </submittedName>
</protein>
<dbReference type="Proteomes" id="UP000608579">
    <property type="component" value="Unassembled WGS sequence"/>
</dbReference>
<comment type="caution">
    <text evidence="2">The sequence shown here is derived from an EMBL/GenBank/DDBJ whole genome shotgun (WGS) entry which is preliminary data.</text>
</comment>
<evidence type="ECO:0000256" key="1">
    <source>
        <dbReference type="SAM" id="Phobius"/>
    </source>
</evidence>
<accession>A0A832ZW24</accession>
<keyword evidence="1" id="KW-1133">Transmembrane helix</keyword>
<evidence type="ECO:0000313" key="2">
    <source>
        <dbReference type="EMBL" id="HIQ29788.1"/>
    </source>
</evidence>
<organism evidence="2 3">
    <name type="scientific">Caldiarchaeum subterraneum</name>
    <dbReference type="NCBI Taxonomy" id="311458"/>
    <lineage>
        <taxon>Archaea</taxon>
        <taxon>Nitrososphaerota</taxon>
        <taxon>Candidatus Caldarchaeales</taxon>
        <taxon>Candidatus Caldarchaeaceae</taxon>
        <taxon>Candidatus Caldarchaeum</taxon>
    </lineage>
</organism>
<dbReference type="EMBL" id="DQVM01000084">
    <property type="protein sequence ID" value="HIQ29788.1"/>
    <property type="molecule type" value="Genomic_DNA"/>
</dbReference>